<evidence type="ECO:0000256" key="2">
    <source>
        <dbReference type="ARBA" id="ARBA00022692"/>
    </source>
</evidence>
<dbReference type="PANTHER" id="PTHR37422:SF23">
    <property type="entry name" value="TEICHURONIC ACID BIOSYNTHESIS PROTEIN TUAE"/>
    <property type="match status" value="1"/>
</dbReference>
<dbReference type="Proteomes" id="UP000194003">
    <property type="component" value="Unassembled WGS sequence"/>
</dbReference>
<feature type="transmembrane region" description="Helical" evidence="5">
    <location>
        <begin position="71"/>
        <end position="88"/>
    </location>
</feature>
<feature type="transmembrane region" description="Helical" evidence="5">
    <location>
        <begin position="215"/>
        <end position="238"/>
    </location>
</feature>
<dbReference type="InterPro" id="IPR051533">
    <property type="entry name" value="WaaL-like"/>
</dbReference>
<evidence type="ECO:0000256" key="5">
    <source>
        <dbReference type="SAM" id="Phobius"/>
    </source>
</evidence>
<keyword evidence="8" id="KW-1185">Reference proteome</keyword>
<dbReference type="PANTHER" id="PTHR37422">
    <property type="entry name" value="TEICHURONIC ACID BIOSYNTHESIS PROTEIN TUAE"/>
    <property type="match status" value="1"/>
</dbReference>
<feature type="transmembrane region" description="Helical" evidence="5">
    <location>
        <begin position="41"/>
        <end position="59"/>
    </location>
</feature>
<gene>
    <name evidence="7" type="ORF">MAIT1_02225</name>
</gene>
<name>A0A1Y2K2D8_9PROT</name>
<dbReference type="RefSeq" id="WP_158089560.1">
    <property type="nucleotide sequence ID" value="NZ_LVJN01000020.1"/>
</dbReference>
<feature type="domain" description="O-antigen ligase-related" evidence="6">
    <location>
        <begin position="176"/>
        <end position="317"/>
    </location>
</feature>
<keyword evidence="3 5" id="KW-1133">Transmembrane helix</keyword>
<evidence type="ECO:0000313" key="8">
    <source>
        <dbReference type="Proteomes" id="UP000194003"/>
    </source>
</evidence>
<feature type="transmembrane region" description="Helical" evidence="5">
    <location>
        <begin position="191"/>
        <end position="208"/>
    </location>
</feature>
<dbReference type="OrthoDB" id="9939702at2"/>
<evidence type="ECO:0000259" key="6">
    <source>
        <dbReference type="Pfam" id="PF04932"/>
    </source>
</evidence>
<keyword evidence="2 5" id="KW-0812">Transmembrane</keyword>
<feature type="transmembrane region" description="Helical" evidence="5">
    <location>
        <begin position="308"/>
        <end position="329"/>
    </location>
</feature>
<dbReference type="STRING" id="1434232.MAIT1_02225"/>
<comment type="caution">
    <text evidence="7">The sequence shown here is derived from an EMBL/GenBank/DDBJ whole genome shotgun (WGS) entry which is preliminary data.</text>
</comment>
<feature type="transmembrane region" description="Helical" evidence="5">
    <location>
        <begin position="365"/>
        <end position="385"/>
    </location>
</feature>
<feature type="transmembrane region" description="Helical" evidence="5">
    <location>
        <begin position="95"/>
        <end position="115"/>
    </location>
</feature>
<evidence type="ECO:0000256" key="3">
    <source>
        <dbReference type="ARBA" id="ARBA00022989"/>
    </source>
</evidence>
<dbReference type="Pfam" id="PF04932">
    <property type="entry name" value="Wzy_C"/>
    <property type="match status" value="1"/>
</dbReference>
<protein>
    <submittedName>
        <fullName evidence="7">Putative O-antigen polymerase</fullName>
    </submittedName>
</protein>
<organism evidence="7 8">
    <name type="scientific">Magnetofaba australis IT-1</name>
    <dbReference type="NCBI Taxonomy" id="1434232"/>
    <lineage>
        <taxon>Bacteria</taxon>
        <taxon>Pseudomonadati</taxon>
        <taxon>Pseudomonadota</taxon>
        <taxon>Magnetococcia</taxon>
        <taxon>Magnetococcales</taxon>
        <taxon>Magnetococcaceae</taxon>
        <taxon>Magnetofaba</taxon>
    </lineage>
</organism>
<dbReference type="GO" id="GO:0016020">
    <property type="term" value="C:membrane"/>
    <property type="evidence" value="ECO:0007669"/>
    <property type="project" value="UniProtKB-SubCell"/>
</dbReference>
<dbReference type="EMBL" id="LVJN01000020">
    <property type="protein sequence ID" value="OSM02132.1"/>
    <property type="molecule type" value="Genomic_DNA"/>
</dbReference>
<evidence type="ECO:0000256" key="4">
    <source>
        <dbReference type="ARBA" id="ARBA00023136"/>
    </source>
</evidence>
<feature type="transmembrane region" description="Helical" evidence="5">
    <location>
        <begin position="167"/>
        <end position="185"/>
    </location>
</feature>
<proteinExistence type="predicted"/>
<keyword evidence="4 5" id="KW-0472">Membrane</keyword>
<dbReference type="AlphaFoldDB" id="A0A1Y2K2D8"/>
<sequence length="413" mass="46028">MCYPLGLVPYLTGQNLRWIYLIPLVLLALFKAPLKKIVNQGLFLVIFANVLWGVSSTIWSENYMISLMKGGVAAVCALSALIVGWDWARRKQMRYLLDLLAPAFVLIYLAGFLGIQKQMGYLLDFGGQVGQVYVLAPGLNPNAFGILVVMVSILPLWRFYLSLRGTLFEQMIWGAGSAIAIYFCLSSNARAALVALSFVFLGGLLAMGMRQRYQIFLGGVVVLAMLWSAQSLTIDYFVDRYVYKGSNAILMSRESVWKESFDMAKKGGLVGIGYGLTYGLKGYEFQGQLSMGFYREKGNSQLAIMEELGVVGLALYILMFVVLMATVWRTFQRCRDRDAKLMIGLLVGITVGLMAHSVFEAWWTAPGSSTFIFYWAVLGLLMGVLDRVRAAQRRQPVTYAPPRSPLYPVRPMG</sequence>
<evidence type="ECO:0000313" key="7">
    <source>
        <dbReference type="EMBL" id="OSM02132.1"/>
    </source>
</evidence>
<reference evidence="7 8" key="1">
    <citation type="journal article" date="2016" name="BMC Genomics">
        <title>Combined genomic and structural analyses of a cultured magnetotactic bacterium reveals its niche adaptation to a dynamic environment.</title>
        <authorList>
            <person name="Araujo A.C."/>
            <person name="Morillo V."/>
            <person name="Cypriano J."/>
            <person name="Teixeira L.C."/>
            <person name="Leao P."/>
            <person name="Lyra S."/>
            <person name="Almeida L.G."/>
            <person name="Bazylinski D.A."/>
            <person name="Vasconcellos A.T."/>
            <person name="Abreu F."/>
            <person name="Lins U."/>
        </authorList>
    </citation>
    <scope>NUCLEOTIDE SEQUENCE [LARGE SCALE GENOMIC DNA]</scope>
    <source>
        <strain evidence="7 8">IT-1</strain>
    </source>
</reference>
<evidence type="ECO:0000256" key="1">
    <source>
        <dbReference type="ARBA" id="ARBA00004141"/>
    </source>
</evidence>
<accession>A0A1Y2K2D8</accession>
<feature type="transmembrane region" description="Helical" evidence="5">
    <location>
        <begin position="341"/>
        <end position="359"/>
    </location>
</feature>
<feature type="transmembrane region" description="Helical" evidence="5">
    <location>
        <begin position="16"/>
        <end position="34"/>
    </location>
</feature>
<comment type="subcellular location">
    <subcellularLocation>
        <location evidence="1">Membrane</location>
        <topology evidence="1">Multi-pass membrane protein</topology>
    </subcellularLocation>
</comment>
<dbReference type="InterPro" id="IPR007016">
    <property type="entry name" value="O-antigen_ligase-rel_domated"/>
</dbReference>